<keyword evidence="1" id="KW-0732">Signal</keyword>
<reference evidence="2 3" key="1">
    <citation type="submission" date="2024-09" db="EMBL/GenBank/DDBJ databases">
        <authorList>
            <person name="Sun Q."/>
            <person name="Mori K."/>
        </authorList>
    </citation>
    <scope>NUCLEOTIDE SEQUENCE [LARGE SCALE GENOMIC DNA]</scope>
    <source>
        <strain evidence="2 3">JCM 9626</strain>
    </source>
</reference>
<evidence type="ECO:0000313" key="2">
    <source>
        <dbReference type="EMBL" id="MFB9313488.1"/>
    </source>
</evidence>
<organism evidence="2 3">
    <name type="scientific">Nocardioides plantarum</name>
    <dbReference type="NCBI Taxonomy" id="29299"/>
    <lineage>
        <taxon>Bacteria</taxon>
        <taxon>Bacillati</taxon>
        <taxon>Actinomycetota</taxon>
        <taxon>Actinomycetes</taxon>
        <taxon>Propionibacteriales</taxon>
        <taxon>Nocardioidaceae</taxon>
        <taxon>Nocardioides</taxon>
    </lineage>
</organism>
<evidence type="ECO:0000313" key="3">
    <source>
        <dbReference type="Proteomes" id="UP001589750"/>
    </source>
</evidence>
<accession>A0ABV5K9Q2</accession>
<gene>
    <name evidence="2" type="ORF">ACFFRI_10585</name>
</gene>
<keyword evidence="3" id="KW-1185">Reference proteome</keyword>
<comment type="caution">
    <text evidence="2">The sequence shown here is derived from an EMBL/GenBank/DDBJ whole genome shotgun (WGS) entry which is preliminary data.</text>
</comment>
<dbReference type="RefSeq" id="WP_170215248.1">
    <property type="nucleotide sequence ID" value="NZ_JBHMDG010000012.1"/>
</dbReference>
<name>A0ABV5K9Q2_9ACTN</name>
<sequence length="132" mass="13942">MKHLRYAAAAAIVAGLVTTGAGTAPAHASGGDSVRVTKSGTCSHARWTIKAKEDDGRIEVEAEIDSNRSGQTWRWVLNHNGSRSATGTARTAGRSGSFSIERRLPDAKGSDAFTFKATHGSQVCTARVRYPA</sequence>
<evidence type="ECO:0008006" key="4">
    <source>
        <dbReference type="Google" id="ProtNLM"/>
    </source>
</evidence>
<dbReference type="Proteomes" id="UP001589750">
    <property type="component" value="Unassembled WGS sequence"/>
</dbReference>
<feature type="signal peptide" evidence="1">
    <location>
        <begin position="1"/>
        <end position="28"/>
    </location>
</feature>
<evidence type="ECO:0000256" key="1">
    <source>
        <dbReference type="SAM" id="SignalP"/>
    </source>
</evidence>
<feature type="chain" id="PRO_5046279138" description="Secreted protein" evidence="1">
    <location>
        <begin position="29"/>
        <end position="132"/>
    </location>
</feature>
<protein>
    <recommendedName>
        <fullName evidence="4">Secreted protein</fullName>
    </recommendedName>
</protein>
<dbReference type="EMBL" id="JBHMDG010000012">
    <property type="protein sequence ID" value="MFB9313488.1"/>
    <property type="molecule type" value="Genomic_DNA"/>
</dbReference>
<proteinExistence type="predicted"/>